<reference evidence="1" key="1">
    <citation type="submission" date="2023-07" db="EMBL/GenBank/DDBJ databases">
        <title>draft genome sequence of fig (Ficus carica).</title>
        <authorList>
            <person name="Takahashi T."/>
            <person name="Nishimura K."/>
        </authorList>
    </citation>
    <scope>NUCLEOTIDE SEQUENCE</scope>
</reference>
<dbReference type="Proteomes" id="UP001187192">
    <property type="component" value="Unassembled WGS sequence"/>
</dbReference>
<keyword evidence="2" id="KW-1185">Reference proteome</keyword>
<gene>
    <name evidence="1" type="ORF">TIFTF001_041838</name>
</gene>
<proteinExistence type="predicted"/>
<name>A0AA88DBU9_FICCA</name>
<organism evidence="1 2">
    <name type="scientific">Ficus carica</name>
    <name type="common">Common fig</name>
    <dbReference type="NCBI Taxonomy" id="3494"/>
    <lineage>
        <taxon>Eukaryota</taxon>
        <taxon>Viridiplantae</taxon>
        <taxon>Streptophyta</taxon>
        <taxon>Embryophyta</taxon>
        <taxon>Tracheophyta</taxon>
        <taxon>Spermatophyta</taxon>
        <taxon>Magnoliopsida</taxon>
        <taxon>eudicotyledons</taxon>
        <taxon>Gunneridae</taxon>
        <taxon>Pentapetalae</taxon>
        <taxon>rosids</taxon>
        <taxon>fabids</taxon>
        <taxon>Rosales</taxon>
        <taxon>Moraceae</taxon>
        <taxon>Ficeae</taxon>
        <taxon>Ficus</taxon>
    </lineage>
</organism>
<dbReference type="EMBL" id="BTGU01002038">
    <property type="protein sequence ID" value="GMN33129.1"/>
    <property type="molecule type" value="Genomic_DNA"/>
</dbReference>
<accession>A0AA88DBU9</accession>
<comment type="caution">
    <text evidence="1">The sequence shown here is derived from an EMBL/GenBank/DDBJ whole genome shotgun (WGS) entry which is preliminary data.</text>
</comment>
<sequence length="106" mass="11264">MTKFDFMADRYARFPVAANADPAVAEEVLEVAEGGNVAKEVLEVVAKITEGGAIEVIVANEAEEVVAAEEINPVHVPVNVVAEEAEEAVAAEEMVPFAEVLVREAE</sequence>
<evidence type="ECO:0000313" key="2">
    <source>
        <dbReference type="Proteomes" id="UP001187192"/>
    </source>
</evidence>
<dbReference type="AlphaFoldDB" id="A0AA88DBU9"/>
<protein>
    <submittedName>
        <fullName evidence="1">Uncharacterized protein</fullName>
    </submittedName>
</protein>
<evidence type="ECO:0000313" key="1">
    <source>
        <dbReference type="EMBL" id="GMN33129.1"/>
    </source>
</evidence>